<protein>
    <submittedName>
        <fullName evidence="2">Unannotated protein</fullName>
    </submittedName>
</protein>
<reference evidence="2" key="1">
    <citation type="submission" date="2020-05" db="EMBL/GenBank/DDBJ databases">
        <authorList>
            <person name="Chiriac C."/>
            <person name="Salcher M."/>
            <person name="Ghai R."/>
            <person name="Kavagutti S V."/>
        </authorList>
    </citation>
    <scope>NUCLEOTIDE SEQUENCE</scope>
</reference>
<dbReference type="EMBL" id="CAFBOG010000331">
    <property type="protein sequence ID" value="CAB5002205.1"/>
    <property type="molecule type" value="Genomic_DNA"/>
</dbReference>
<proteinExistence type="predicted"/>
<evidence type="ECO:0000313" key="1">
    <source>
        <dbReference type="EMBL" id="CAB5002205.1"/>
    </source>
</evidence>
<evidence type="ECO:0000313" key="3">
    <source>
        <dbReference type="EMBL" id="CAB5069303.1"/>
    </source>
</evidence>
<accession>A0A6J7RW18</accession>
<dbReference type="EMBL" id="CAFBPW010000074">
    <property type="protein sequence ID" value="CAB5032628.1"/>
    <property type="molecule type" value="Genomic_DNA"/>
</dbReference>
<dbReference type="AlphaFoldDB" id="A0A6J7RW18"/>
<gene>
    <name evidence="1" type="ORF">UFOPK3914_02208</name>
    <name evidence="2" type="ORF">UFOPK4173_00797</name>
    <name evidence="3" type="ORF">UFOPK4354_01960</name>
</gene>
<evidence type="ECO:0000313" key="2">
    <source>
        <dbReference type="EMBL" id="CAB5032628.1"/>
    </source>
</evidence>
<name>A0A6J7RW18_9ZZZZ</name>
<sequence>MIHTCWASPEGTQHFDAQNGFERFLNLSIFALRCSHNLGGRIFEVLLGLDHFTLVVRVGWINPDDVLIGTLQNLHSPVSIALSDAFSEFQNPRILALAVNSGQHADAFSNCCWRRCSCNCAPTGADSDDVAQYGTCFDACQLIGVAHEHHFGIGANCCKQMRHE</sequence>
<dbReference type="EMBL" id="CAFBQW010000314">
    <property type="protein sequence ID" value="CAB5069303.1"/>
    <property type="molecule type" value="Genomic_DNA"/>
</dbReference>
<organism evidence="2">
    <name type="scientific">freshwater metagenome</name>
    <dbReference type="NCBI Taxonomy" id="449393"/>
    <lineage>
        <taxon>unclassified sequences</taxon>
        <taxon>metagenomes</taxon>
        <taxon>ecological metagenomes</taxon>
    </lineage>
</organism>